<protein>
    <recommendedName>
        <fullName evidence="3">Late embryogenesis abundant protein LEA-2 subgroup domain-containing protein</fullName>
    </recommendedName>
</protein>
<dbReference type="Proteomes" id="UP001497457">
    <property type="component" value="Chromosome 28b"/>
</dbReference>
<reference evidence="1 2" key="2">
    <citation type="submission" date="2024-10" db="EMBL/GenBank/DDBJ databases">
        <authorList>
            <person name="Ryan C."/>
        </authorList>
    </citation>
    <scope>NUCLEOTIDE SEQUENCE [LARGE SCALE GENOMIC DNA]</scope>
</reference>
<organism evidence="1 2">
    <name type="scientific">Urochloa decumbens</name>
    <dbReference type="NCBI Taxonomy" id="240449"/>
    <lineage>
        <taxon>Eukaryota</taxon>
        <taxon>Viridiplantae</taxon>
        <taxon>Streptophyta</taxon>
        <taxon>Embryophyta</taxon>
        <taxon>Tracheophyta</taxon>
        <taxon>Spermatophyta</taxon>
        <taxon>Magnoliopsida</taxon>
        <taxon>Liliopsida</taxon>
        <taxon>Poales</taxon>
        <taxon>Poaceae</taxon>
        <taxon>PACMAD clade</taxon>
        <taxon>Panicoideae</taxon>
        <taxon>Panicodae</taxon>
        <taxon>Paniceae</taxon>
        <taxon>Melinidinae</taxon>
        <taxon>Urochloa</taxon>
    </lineage>
</organism>
<sequence>MLAALKKSARSWTVFKATAFCVALLFIVCFLRGIHTANPWDNNFFRAYVDSAVLADLDSATSSYPNSTSSLRYDMSVNITLKDRRNWLMRHGGFWFRGSAVTAFYNGTMLGVPDKWASARSSGDGPMKQARPSSRFQGTVAVYSSVAAELERERAAGTVHVRVRLSAALVSRLAFMPIQKFFTYRSYDCWLWFPPPHQGAPSVFDAGTRCWQAK</sequence>
<reference evidence="2" key="1">
    <citation type="submission" date="2024-06" db="EMBL/GenBank/DDBJ databases">
        <authorList>
            <person name="Ryan C."/>
        </authorList>
    </citation>
    <scope>NUCLEOTIDE SEQUENCE [LARGE SCALE GENOMIC DNA]</scope>
</reference>
<evidence type="ECO:0008006" key="3">
    <source>
        <dbReference type="Google" id="ProtNLM"/>
    </source>
</evidence>
<dbReference type="AlphaFoldDB" id="A0ABC9BYJ7"/>
<proteinExistence type="predicted"/>
<name>A0ABC9BYJ7_9POAL</name>
<gene>
    <name evidence="1" type="ORF">URODEC1_LOCUS69938</name>
</gene>
<dbReference type="EMBL" id="OZ075138">
    <property type="protein sequence ID" value="CAL5010314.1"/>
    <property type="molecule type" value="Genomic_DNA"/>
</dbReference>
<evidence type="ECO:0000313" key="2">
    <source>
        <dbReference type="Proteomes" id="UP001497457"/>
    </source>
</evidence>
<accession>A0ABC9BYJ7</accession>
<keyword evidence="2" id="KW-1185">Reference proteome</keyword>
<evidence type="ECO:0000313" key="1">
    <source>
        <dbReference type="EMBL" id="CAL5010314.1"/>
    </source>
</evidence>